<accession>A0AAQ1KFG0</accession>
<feature type="region of interest" description="Disordered" evidence="1">
    <location>
        <begin position="130"/>
        <end position="155"/>
    </location>
</feature>
<proteinExistence type="predicted"/>
<evidence type="ECO:0000313" key="3">
    <source>
        <dbReference type="Proteomes" id="UP000183385"/>
    </source>
</evidence>
<dbReference type="CDD" id="cd00093">
    <property type="entry name" value="HTH_XRE"/>
    <property type="match status" value="1"/>
</dbReference>
<dbReference type="Pfam" id="PF13560">
    <property type="entry name" value="HTH_31"/>
    <property type="match status" value="1"/>
</dbReference>
<dbReference type="AlphaFoldDB" id="A0AAQ1KFG0"/>
<dbReference type="InterPro" id="IPR010982">
    <property type="entry name" value="Lambda_DNA-bd_dom_sf"/>
</dbReference>
<name>A0AAQ1KFG0_9PSED</name>
<feature type="compositionally biased region" description="Acidic residues" evidence="1">
    <location>
        <begin position="140"/>
        <end position="155"/>
    </location>
</feature>
<dbReference type="Gene3D" id="1.10.260.40">
    <property type="entry name" value="lambda repressor-like DNA-binding domains"/>
    <property type="match status" value="1"/>
</dbReference>
<keyword evidence="3" id="KW-1185">Reference proteome</keyword>
<comment type="caution">
    <text evidence="2">The sequence shown here is derived from an EMBL/GenBank/DDBJ whole genome shotgun (WGS) entry which is preliminary data.</text>
</comment>
<sequence length="155" mass="17821">MSGNGLQIVKKRFLFTAGERLRGLRELTGLKRPEFAKIVGMKAKTVENIEFGRQRMRDEDFEKVCSVYPDFARWITYEGPIDSASVAWEIADSAQSAAVYLVEQNPALLESSSLSLEEWRNRHHDVLERLRQEPGRELVAETDDDDDESEEETRD</sequence>
<dbReference type="EMBL" id="FOLS01000009">
    <property type="protein sequence ID" value="SFC72030.1"/>
    <property type="molecule type" value="Genomic_DNA"/>
</dbReference>
<dbReference type="Proteomes" id="UP000183385">
    <property type="component" value="Unassembled WGS sequence"/>
</dbReference>
<dbReference type="SUPFAM" id="SSF47413">
    <property type="entry name" value="lambda repressor-like DNA-binding domains"/>
    <property type="match status" value="1"/>
</dbReference>
<evidence type="ECO:0000256" key="1">
    <source>
        <dbReference type="SAM" id="MobiDB-lite"/>
    </source>
</evidence>
<protein>
    <submittedName>
        <fullName evidence="2">Helix-turn-helix domain-containing protein</fullName>
    </submittedName>
</protein>
<organism evidence="2 3">
    <name type="scientific">Pseudomonas citronellolis</name>
    <dbReference type="NCBI Taxonomy" id="53408"/>
    <lineage>
        <taxon>Bacteria</taxon>
        <taxon>Pseudomonadati</taxon>
        <taxon>Pseudomonadota</taxon>
        <taxon>Gammaproteobacteria</taxon>
        <taxon>Pseudomonadales</taxon>
        <taxon>Pseudomonadaceae</taxon>
        <taxon>Pseudomonas</taxon>
    </lineage>
</organism>
<evidence type="ECO:0000313" key="2">
    <source>
        <dbReference type="EMBL" id="SFC72030.1"/>
    </source>
</evidence>
<reference evidence="2 3" key="1">
    <citation type="submission" date="2016-10" db="EMBL/GenBank/DDBJ databases">
        <authorList>
            <person name="Varghese N."/>
            <person name="Submissions S."/>
        </authorList>
    </citation>
    <scope>NUCLEOTIDE SEQUENCE [LARGE SCALE GENOMIC DNA]</scope>
    <source>
        <strain evidence="2 3">LMG 18378</strain>
    </source>
</reference>
<dbReference type="InterPro" id="IPR001387">
    <property type="entry name" value="Cro/C1-type_HTH"/>
</dbReference>
<feature type="compositionally biased region" description="Basic and acidic residues" evidence="1">
    <location>
        <begin position="130"/>
        <end position="139"/>
    </location>
</feature>
<dbReference type="GO" id="GO:0003677">
    <property type="term" value="F:DNA binding"/>
    <property type="evidence" value="ECO:0007669"/>
    <property type="project" value="InterPro"/>
</dbReference>
<gene>
    <name evidence="2" type="ORF">SAMN05216577_109168</name>
</gene>